<dbReference type="Pfam" id="PF03547">
    <property type="entry name" value="Mem_trans"/>
    <property type="match status" value="1"/>
</dbReference>
<evidence type="ECO:0000256" key="10">
    <source>
        <dbReference type="SAM" id="Phobius"/>
    </source>
</evidence>
<evidence type="ECO:0000256" key="4">
    <source>
        <dbReference type="ARBA" id="ARBA00022824"/>
    </source>
</evidence>
<name>A0AAW1H2Z2_SAPOF</name>
<keyword evidence="7" id="KW-0927">Auxin signaling pathway</keyword>
<feature type="transmembrane region" description="Helical" evidence="10">
    <location>
        <begin position="255"/>
        <end position="275"/>
    </location>
</feature>
<sequence>MASFLDLFSVALMPVLKVLLMTGTGLFLALDSIDILGDTSRHHLNRIVFYLFNPALVGVSFAKAFTFDTVLTLWFLPVNIFLTYVIGSVLGWLLGRVITAPKHIKCLILASCSSGNFLALPIIIIPAICQLKGSPFGTPDVCASHAQAYASLSMAIGVTYFWSYTYNMVRIYPKETIPENITGMSSSKVDPEQPDETIVTVHDLSVNDKEVQPSAQQSLDDPTELSGCFSLMIALAFMLKRCIRDTLKKMNFKQAMAPSTIAAVIGVSIGMIYPIKHLLIGDAAPLRVISNTSSMIGDAAIPCTALIVGANLLKGLRGRRVQLTAVIGIIAIRYIVLPLLGILIVKGAVHFGFVQPHDPLLHFALMLHYALPPAMNLGTVTQLFGIGQRECSVIMLWTYASAAVAITLWCTLFSWLVTT</sequence>
<dbReference type="AlphaFoldDB" id="A0AAW1H2Z2"/>
<feature type="transmembrane region" description="Helical" evidence="10">
    <location>
        <begin position="325"/>
        <end position="345"/>
    </location>
</feature>
<evidence type="ECO:0000256" key="9">
    <source>
        <dbReference type="ARBA" id="ARBA00025752"/>
    </source>
</evidence>
<reference evidence="11" key="1">
    <citation type="submission" date="2024-03" db="EMBL/GenBank/DDBJ databases">
        <title>WGS assembly of Saponaria officinalis var. Norfolk2.</title>
        <authorList>
            <person name="Jenkins J."/>
            <person name="Shu S."/>
            <person name="Grimwood J."/>
            <person name="Barry K."/>
            <person name="Goodstein D."/>
            <person name="Schmutz J."/>
            <person name="Leebens-Mack J."/>
            <person name="Osbourn A."/>
        </authorList>
    </citation>
    <scope>NUCLEOTIDE SEQUENCE [LARGE SCALE GENOMIC DNA]</scope>
    <source>
        <strain evidence="11">JIC</strain>
    </source>
</reference>
<dbReference type="GO" id="GO:0005789">
    <property type="term" value="C:endoplasmic reticulum membrane"/>
    <property type="evidence" value="ECO:0007669"/>
    <property type="project" value="UniProtKB-SubCell"/>
</dbReference>
<comment type="similarity">
    <text evidence="9">Belongs to the auxin efflux carrier (TC 2.A.69.2) family.</text>
</comment>
<evidence type="ECO:0000256" key="3">
    <source>
        <dbReference type="ARBA" id="ARBA00022692"/>
    </source>
</evidence>
<comment type="function">
    <text evidence="8">Involved in cellular auxin homeostasis by regulating auxin metabolism. Regulates intracellular auxin accumulation at the endoplasmic reticulum and thus auxin availability for nuclear auxin signaling.</text>
</comment>
<evidence type="ECO:0000256" key="6">
    <source>
        <dbReference type="ARBA" id="ARBA00023136"/>
    </source>
</evidence>
<evidence type="ECO:0000256" key="2">
    <source>
        <dbReference type="ARBA" id="ARBA00022448"/>
    </source>
</evidence>
<dbReference type="InterPro" id="IPR004776">
    <property type="entry name" value="Mem_transp_PIN-like"/>
</dbReference>
<gene>
    <name evidence="11" type="ORF">RND81_13G205900</name>
</gene>
<dbReference type="GO" id="GO:0080162">
    <property type="term" value="P:endoplasmic reticulum to cytosol auxin transport"/>
    <property type="evidence" value="ECO:0007669"/>
    <property type="project" value="InterPro"/>
</dbReference>
<dbReference type="PANTHER" id="PTHR31651">
    <property type="match status" value="1"/>
</dbReference>
<feature type="transmembrane region" description="Helical" evidence="10">
    <location>
        <begin position="73"/>
        <end position="94"/>
    </location>
</feature>
<evidence type="ECO:0000313" key="11">
    <source>
        <dbReference type="EMBL" id="KAK9670507.1"/>
    </source>
</evidence>
<evidence type="ECO:0000313" key="12">
    <source>
        <dbReference type="Proteomes" id="UP001443914"/>
    </source>
</evidence>
<evidence type="ECO:0000256" key="8">
    <source>
        <dbReference type="ARBA" id="ARBA00025100"/>
    </source>
</evidence>
<evidence type="ECO:0000256" key="1">
    <source>
        <dbReference type="ARBA" id="ARBA00004477"/>
    </source>
</evidence>
<dbReference type="GO" id="GO:0009734">
    <property type="term" value="P:auxin-activated signaling pathway"/>
    <property type="evidence" value="ECO:0007669"/>
    <property type="project" value="UniProtKB-KW"/>
</dbReference>
<keyword evidence="2" id="KW-0813">Transport</keyword>
<keyword evidence="12" id="KW-1185">Reference proteome</keyword>
<organism evidence="11 12">
    <name type="scientific">Saponaria officinalis</name>
    <name type="common">Common soapwort</name>
    <name type="synonym">Lychnis saponaria</name>
    <dbReference type="NCBI Taxonomy" id="3572"/>
    <lineage>
        <taxon>Eukaryota</taxon>
        <taxon>Viridiplantae</taxon>
        <taxon>Streptophyta</taxon>
        <taxon>Embryophyta</taxon>
        <taxon>Tracheophyta</taxon>
        <taxon>Spermatophyta</taxon>
        <taxon>Magnoliopsida</taxon>
        <taxon>eudicotyledons</taxon>
        <taxon>Gunneridae</taxon>
        <taxon>Pentapetalae</taxon>
        <taxon>Caryophyllales</taxon>
        <taxon>Caryophyllaceae</taxon>
        <taxon>Caryophylleae</taxon>
        <taxon>Saponaria</taxon>
    </lineage>
</organism>
<protein>
    <submittedName>
        <fullName evidence="11">Uncharacterized protein</fullName>
    </submittedName>
</protein>
<proteinExistence type="inferred from homology"/>
<comment type="subcellular location">
    <subcellularLocation>
        <location evidence="1">Endoplasmic reticulum membrane</location>
        <topology evidence="1">Multi-pass membrane protein</topology>
    </subcellularLocation>
</comment>
<feature type="transmembrane region" description="Helical" evidence="10">
    <location>
        <begin position="12"/>
        <end position="36"/>
    </location>
</feature>
<keyword evidence="4" id="KW-0256">Endoplasmic reticulum</keyword>
<dbReference type="PANTHER" id="PTHR31651:SF33">
    <property type="entry name" value="PROTEIN PIN-LIKES 1"/>
    <property type="match status" value="1"/>
</dbReference>
<feature type="transmembrane region" description="Helical" evidence="10">
    <location>
        <begin position="295"/>
        <end position="313"/>
    </location>
</feature>
<feature type="transmembrane region" description="Helical" evidence="10">
    <location>
        <begin position="365"/>
        <end position="384"/>
    </location>
</feature>
<accession>A0AAW1H2Z2</accession>
<keyword evidence="6 10" id="KW-0472">Membrane</keyword>
<feature type="transmembrane region" description="Helical" evidence="10">
    <location>
        <begin position="48"/>
        <end position="67"/>
    </location>
</feature>
<keyword evidence="5 10" id="KW-1133">Transmembrane helix</keyword>
<dbReference type="Proteomes" id="UP001443914">
    <property type="component" value="Unassembled WGS sequence"/>
</dbReference>
<evidence type="ECO:0000256" key="7">
    <source>
        <dbReference type="ARBA" id="ARBA00023294"/>
    </source>
</evidence>
<dbReference type="InterPro" id="IPR045033">
    <property type="entry name" value="PILS1/3/4/5/7"/>
</dbReference>
<keyword evidence="3 10" id="KW-0812">Transmembrane</keyword>
<comment type="caution">
    <text evidence="11">The sequence shown here is derived from an EMBL/GenBank/DDBJ whole genome shotgun (WGS) entry which is preliminary data.</text>
</comment>
<evidence type="ECO:0000256" key="5">
    <source>
        <dbReference type="ARBA" id="ARBA00022989"/>
    </source>
</evidence>
<dbReference type="EMBL" id="JBDFQZ010000013">
    <property type="protein sequence ID" value="KAK9670507.1"/>
    <property type="molecule type" value="Genomic_DNA"/>
</dbReference>
<feature type="transmembrane region" description="Helical" evidence="10">
    <location>
        <begin position="106"/>
        <end position="128"/>
    </location>
</feature>
<feature type="transmembrane region" description="Helical" evidence="10">
    <location>
        <begin position="396"/>
        <end position="417"/>
    </location>
</feature>